<feature type="compositionally biased region" description="Basic and acidic residues" evidence="1">
    <location>
        <begin position="47"/>
        <end position="67"/>
    </location>
</feature>
<dbReference type="RefSeq" id="WP_377579470.1">
    <property type="nucleotide sequence ID" value="NZ_JBHTKA010000003.1"/>
</dbReference>
<feature type="region of interest" description="Disordered" evidence="1">
    <location>
        <begin position="47"/>
        <end position="71"/>
    </location>
</feature>
<sequence length="126" mass="14577">MKQVTAILLTLYALSMLSYGSLEIGHDMLHWMATHYHSNLHNHDHDHHHTFHDHEHHHDTHDHHHLSENNSAEGTEFPSLIHFFLYYQQRPSFSFIISYTGILGMPGTFSLQHVDSNPSTPPPQIA</sequence>
<evidence type="ECO:0008006" key="4">
    <source>
        <dbReference type="Google" id="ProtNLM"/>
    </source>
</evidence>
<name>A0ABW3K1W9_9BACT</name>
<reference evidence="3" key="1">
    <citation type="journal article" date="2019" name="Int. J. Syst. Evol. Microbiol.">
        <title>The Global Catalogue of Microorganisms (GCM) 10K type strain sequencing project: providing services to taxonomists for standard genome sequencing and annotation.</title>
        <authorList>
            <consortium name="The Broad Institute Genomics Platform"/>
            <consortium name="The Broad Institute Genome Sequencing Center for Infectious Disease"/>
            <person name="Wu L."/>
            <person name="Ma J."/>
        </authorList>
    </citation>
    <scope>NUCLEOTIDE SEQUENCE [LARGE SCALE GENOMIC DNA]</scope>
    <source>
        <strain evidence="3">CCUG 58938</strain>
    </source>
</reference>
<comment type="caution">
    <text evidence="2">The sequence shown here is derived from an EMBL/GenBank/DDBJ whole genome shotgun (WGS) entry which is preliminary data.</text>
</comment>
<dbReference type="EMBL" id="JBHTKA010000003">
    <property type="protein sequence ID" value="MFD1000124.1"/>
    <property type="molecule type" value="Genomic_DNA"/>
</dbReference>
<gene>
    <name evidence="2" type="ORF">ACFQ21_12445</name>
</gene>
<evidence type="ECO:0000256" key="1">
    <source>
        <dbReference type="SAM" id="MobiDB-lite"/>
    </source>
</evidence>
<proteinExistence type="predicted"/>
<protein>
    <recommendedName>
        <fullName evidence="4">Cobalt transporter</fullName>
    </recommendedName>
</protein>
<organism evidence="2 3">
    <name type="scientific">Ohtaekwangia kribbensis</name>
    <dbReference type="NCBI Taxonomy" id="688913"/>
    <lineage>
        <taxon>Bacteria</taxon>
        <taxon>Pseudomonadati</taxon>
        <taxon>Bacteroidota</taxon>
        <taxon>Cytophagia</taxon>
        <taxon>Cytophagales</taxon>
        <taxon>Fulvivirgaceae</taxon>
        <taxon>Ohtaekwangia</taxon>
    </lineage>
</organism>
<evidence type="ECO:0000313" key="3">
    <source>
        <dbReference type="Proteomes" id="UP001597112"/>
    </source>
</evidence>
<accession>A0ABW3K1W9</accession>
<dbReference type="Proteomes" id="UP001597112">
    <property type="component" value="Unassembled WGS sequence"/>
</dbReference>
<keyword evidence="3" id="KW-1185">Reference proteome</keyword>
<evidence type="ECO:0000313" key="2">
    <source>
        <dbReference type="EMBL" id="MFD1000124.1"/>
    </source>
</evidence>